<evidence type="ECO:0000313" key="1">
    <source>
        <dbReference type="EMBL" id="MBC2770963.1"/>
    </source>
</evidence>
<evidence type="ECO:0000313" key="2">
    <source>
        <dbReference type="Proteomes" id="UP000545386"/>
    </source>
</evidence>
<name>A0A842HRS7_9BURK</name>
<sequence length="114" mass="12462">MERVPCCGEEPAAQHYVRLLDALAGLRLKAWPFDGPAVLREGDAVHVIDGWCHLGTARSDEELWACLSNGRPGFDRDTYRILIKHQAKMQGLPAGNSRISQGQLHCALPSSASV</sequence>
<proteinExistence type="predicted"/>
<organism evidence="1 2">
    <name type="scientific">Pusillimonas minor</name>
    <dbReference type="NCBI Taxonomy" id="2697024"/>
    <lineage>
        <taxon>Bacteria</taxon>
        <taxon>Pseudomonadati</taxon>
        <taxon>Pseudomonadota</taxon>
        <taxon>Betaproteobacteria</taxon>
        <taxon>Burkholderiales</taxon>
        <taxon>Alcaligenaceae</taxon>
        <taxon>Pusillimonas</taxon>
    </lineage>
</organism>
<dbReference type="RefSeq" id="WP_185780618.1">
    <property type="nucleotide sequence ID" value="NZ_JACJUU010000015.1"/>
</dbReference>
<accession>A0A842HRS7</accession>
<dbReference type="AlphaFoldDB" id="A0A842HRS7"/>
<protein>
    <submittedName>
        <fullName evidence="1">Uncharacterized protein</fullName>
    </submittedName>
</protein>
<dbReference type="EMBL" id="JACJUU010000015">
    <property type="protein sequence ID" value="MBC2770963.1"/>
    <property type="molecule type" value="Genomic_DNA"/>
</dbReference>
<keyword evidence="2" id="KW-1185">Reference proteome</keyword>
<reference evidence="1 2" key="1">
    <citation type="submission" date="2020-08" db="EMBL/GenBank/DDBJ databases">
        <title>Paraeoetvoesia sp. YC-7-48 draft genome sequence.</title>
        <authorList>
            <person name="Yao L."/>
        </authorList>
    </citation>
    <scope>NUCLEOTIDE SEQUENCE [LARGE SCALE GENOMIC DNA]</scope>
    <source>
        <strain evidence="2">YC-7-48</strain>
    </source>
</reference>
<dbReference type="Proteomes" id="UP000545386">
    <property type="component" value="Unassembled WGS sequence"/>
</dbReference>
<gene>
    <name evidence="1" type="ORF">GTU67_13705</name>
</gene>
<comment type="caution">
    <text evidence="1">The sequence shown here is derived from an EMBL/GenBank/DDBJ whole genome shotgun (WGS) entry which is preliminary data.</text>
</comment>